<name>A0ABD6WC63_RATRA</name>
<dbReference type="AlphaFoldDB" id="A0ABD6WC63"/>
<protein>
    <recommendedName>
        <fullName evidence="5">Glycosyltransferase</fullName>
    </recommendedName>
</protein>
<comment type="caution">
    <text evidence="1">The sequence shown here is derived from an EMBL/GenBank/DDBJ whole genome shotgun (WGS) entry which is preliminary data.</text>
</comment>
<sequence length="375" mass="40555">MPEIIDTETFVIGDSTKTNSLGRALSMALTAAELGPVRVLAFEDGELWAGAGQFPADVVPFGRRDLSRIERDVRAAASERRTIVWFSKGTDPLPRLARRLSRIPNTVVVADFDDDDVSIMEAFRSESLLNRAKANPLRRKAPSRLRRSQARIARDADLVTFSSAGLRGVYAERFELGDASAVIPHTRVSMPRDRPRAPSADGRLTLGFIGTVRSYKGADTLNALLRADTDVGIVTFAQSWTPPSDVAAQWTMRPPTTPLSEVYADVDVLVLPMDIRSPAALYQLPAKLVDAAVFGTPVAATPTPPIEEFAAGAFLPVTDWSDPVGVLAAIRAADKEQLGAALQARFTTLLSPEATADTLDTALKKALIRKSTHRA</sequence>
<proteinExistence type="predicted"/>
<accession>A0ABD6WC63</accession>
<evidence type="ECO:0000313" key="2">
    <source>
        <dbReference type="EMBL" id="PPH79852.1"/>
    </source>
</evidence>
<dbReference type="SUPFAM" id="SSF53756">
    <property type="entry name" value="UDP-Glycosyltransferase/glycogen phosphorylase"/>
    <property type="match status" value="1"/>
</dbReference>
<evidence type="ECO:0000313" key="1">
    <source>
        <dbReference type="EMBL" id="PPF16340.1"/>
    </source>
</evidence>
<dbReference type="Proteomes" id="UP000237881">
    <property type="component" value="Unassembled WGS sequence"/>
</dbReference>
<organism evidence="1 3">
    <name type="scientific">Rathayibacter rathayi</name>
    <name type="common">Corynebacterium rathayi</name>
    <dbReference type="NCBI Taxonomy" id="33887"/>
    <lineage>
        <taxon>Bacteria</taxon>
        <taxon>Bacillati</taxon>
        <taxon>Actinomycetota</taxon>
        <taxon>Actinomycetes</taxon>
        <taxon>Micrococcales</taxon>
        <taxon>Microbacteriaceae</taxon>
        <taxon>Rathayibacter</taxon>
    </lineage>
</organism>
<evidence type="ECO:0008006" key="5">
    <source>
        <dbReference type="Google" id="ProtNLM"/>
    </source>
</evidence>
<dbReference type="EMBL" id="PSVT01000001">
    <property type="protein sequence ID" value="PPH79852.1"/>
    <property type="molecule type" value="Genomic_DNA"/>
</dbReference>
<reference evidence="3 4" key="1">
    <citation type="submission" date="2018-02" db="EMBL/GenBank/DDBJ databases">
        <title>Bacteriophage NCPPB3778 and a type I-E CRISPR drive the evolution of the US Biological Select Agent, Rathayibacter toxicus.</title>
        <authorList>
            <person name="Davis E.W.II."/>
            <person name="Tabima J.F."/>
            <person name="Weisberg A.J."/>
            <person name="Lopes L.D."/>
            <person name="Wiseman M.S."/>
            <person name="Wiseman M.S."/>
            <person name="Pupko T."/>
            <person name="Belcher M.S."/>
            <person name="Sechler A.J."/>
            <person name="Tancos M.A."/>
            <person name="Schroeder B.K."/>
            <person name="Murray T.D."/>
            <person name="Luster D.G."/>
            <person name="Schneider W.L."/>
            <person name="Rogers E."/>
            <person name="Andreote F.D."/>
            <person name="Grunwald N.J."/>
            <person name="Putnam M.L."/>
            <person name="Chang J.H."/>
        </authorList>
    </citation>
    <scope>NUCLEOTIDE SEQUENCE [LARGE SCALE GENOMIC DNA]</scope>
    <source>
        <strain evidence="2 4">AY1D6</strain>
        <strain evidence="1 3">AY1I9</strain>
    </source>
</reference>
<gene>
    <name evidence="1" type="ORF">C5C04_00730</name>
    <name evidence="2" type="ORF">C5C40_00740</name>
</gene>
<keyword evidence="4" id="KW-1185">Reference proteome</keyword>
<evidence type="ECO:0000313" key="3">
    <source>
        <dbReference type="Proteomes" id="UP000237881"/>
    </source>
</evidence>
<dbReference type="Proteomes" id="UP000239698">
    <property type="component" value="Unassembled WGS sequence"/>
</dbReference>
<dbReference type="RefSeq" id="WP_104248405.1">
    <property type="nucleotide sequence ID" value="NZ_PSUD01000001.1"/>
</dbReference>
<dbReference type="EMBL" id="PSUL01000001">
    <property type="protein sequence ID" value="PPF16340.1"/>
    <property type="molecule type" value="Genomic_DNA"/>
</dbReference>
<evidence type="ECO:0000313" key="4">
    <source>
        <dbReference type="Proteomes" id="UP000239698"/>
    </source>
</evidence>